<evidence type="ECO:0000313" key="1">
    <source>
        <dbReference type="EMBL" id="TZG29145.1"/>
    </source>
</evidence>
<gene>
    <name evidence="1" type="ORF">FYJ91_03140</name>
</gene>
<dbReference type="AlphaFoldDB" id="A0A5D9CGF4"/>
<organism evidence="1 2">
    <name type="scientific">Sphingomonas montanisoli</name>
    <dbReference type="NCBI Taxonomy" id="2606412"/>
    <lineage>
        <taxon>Bacteria</taxon>
        <taxon>Pseudomonadati</taxon>
        <taxon>Pseudomonadota</taxon>
        <taxon>Alphaproteobacteria</taxon>
        <taxon>Sphingomonadales</taxon>
        <taxon>Sphingomonadaceae</taxon>
        <taxon>Sphingomonas</taxon>
    </lineage>
</organism>
<protein>
    <submittedName>
        <fullName evidence="1">Uncharacterized protein</fullName>
    </submittedName>
</protein>
<evidence type="ECO:0000313" key="2">
    <source>
        <dbReference type="Proteomes" id="UP000322077"/>
    </source>
</evidence>
<dbReference type="RefSeq" id="WP_149520805.1">
    <property type="nucleotide sequence ID" value="NZ_VTOU01000001.1"/>
</dbReference>
<name>A0A5D9CGF4_9SPHN</name>
<reference evidence="1 2" key="1">
    <citation type="submission" date="2019-08" db="EMBL/GenBank/DDBJ databases">
        <authorList>
            <person name="Wang G."/>
            <person name="Xu Z."/>
        </authorList>
    </citation>
    <scope>NUCLEOTIDE SEQUENCE [LARGE SCALE GENOMIC DNA]</scope>
    <source>
        <strain evidence="1 2">ZX</strain>
    </source>
</reference>
<accession>A0A5D9CGF4</accession>
<sequence>MRRYNIADLTDDDLRRLRMLVRMERAAAHIVVRTDYAWPIPIQTRPRQWQEPAIGDAIN</sequence>
<dbReference type="EMBL" id="VTOU01000001">
    <property type="protein sequence ID" value="TZG29145.1"/>
    <property type="molecule type" value="Genomic_DNA"/>
</dbReference>
<comment type="caution">
    <text evidence="1">The sequence shown here is derived from an EMBL/GenBank/DDBJ whole genome shotgun (WGS) entry which is preliminary data.</text>
</comment>
<dbReference type="Proteomes" id="UP000322077">
    <property type="component" value="Unassembled WGS sequence"/>
</dbReference>
<keyword evidence="2" id="KW-1185">Reference proteome</keyword>
<proteinExistence type="predicted"/>